<evidence type="ECO:0000256" key="1">
    <source>
        <dbReference type="SAM" id="SignalP"/>
    </source>
</evidence>
<feature type="signal peptide" evidence="1">
    <location>
        <begin position="1"/>
        <end position="34"/>
    </location>
</feature>
<dbReference type="AlphaFoldDB" id="A0A7H9BQH9"/>
<gene>
    <name evidence="2" type="ORF">HYQ43_01325</name>
</gene>
<evidence type="ECO:0000313" key="3">
    <source>
        <dbReference type="Proteomes" id="UP000509322"/>
    </source>
</evidence>
<keyword evidence="1" id="KW-0732">Signal</keyword>
<evidence type="ECO:0000313" key="2">
    <source>
        <dbReference type="EMBL" id="QLH12978.1"/>
    </source>
</evidence>
<feature type="chain" id="PRO_5028810046" evidence="1">
    <location>
        <begin position="35"/>
        <end position="153"/>
    </location>
</feature>
<reference evidence="2 3" key="1">
    <citation type="submission" date="2020-07" db="EMBL/GenBank/DDBJ databases">
        <title>The complete genome of Paracoccus pantotrophus ACCC 10489.</title>
        <authorList>
            <person name="Si Y."/>
        </authorList>
    </citation>
    <scope>NUCLEOTIDE SEQUENCE [LARGE SCALE GENOMIC DNA]</scope>
    <source>
        <strain evidence="3">ACCC 10489</strain>
    </source>
</reference>
<proteinExistence type="predicted"/>
<dbReference type="RefSeq" id="WP_179921281.1">
    <property type="nucleotide sequence ID" value="NZ_CP058689.1"/>
</dbReference>
<organism evidence="2 3">
    <name type="scientific">Paracoccus pantotrophus</name>
    <name type="common">Thiosphaera pantotropha</name>
    <dbReference type="NCBI Taxonomy" id="82367"/>
    <lineage>
        <taxon>Bacteria</taxon>
        <taxon>Pseudomonadati</taxon>
        <taxon>Pseudomonadota</taxon>
        <taxon>Alphaproteobacteria</taxon>
        <taxon>Rhodobacterales</taxon>
        <taxon>Paracoccaceae</taxon>
        <taxon>Paracoccus</taxon>
    </lineage>
</organism>
<protein>
    <submittedName>
        <fullName evidence="2">Uncharacterized protein</fullName>
    </submittedName>
</protein>
<dbReference type="Proteomes" id="UP000509322">
    <property type="component" value="Chromosome 1"/>
</dbReference>
<accession>A0A7H9BQH9</accession>
<dbReference type="EMBL" id="CP058689">
    <property type="protein sequence ID" value="QLH12978.1"/>
    <property type="molecule type" value="Genomic_DNA"/>
</dbReference>
<sequence length="153" mass="16221">MIFLMNGKPRVLRTSLTVTLSLLAVAGWCQSAFADAATGLLETSAGPYVFTPATCAVHREDGVDDIEIGGPGTAPDGEEFYFELSAIGNELTVSLGVNGPFASSDRKLRAGRYVSREFALEVSGMTMAARNLVLVDENRDPVDDDATLTIDCG</sequence>
<name>A0A7H9BQH9_PARPN</name>